<evidence type="ECO:0000313" key="1">
    <source>
        <dbReference type="EMBL" id="CAG8766314.1"/>
    </source>
</evidence>
<organism evidence="1 2">
    <name type="scientific">Dentiscutata heterogama</name>
    <dbReference type="NCBI Taxonomy" id="1316150"/>
    <lineage>
        <taxon>Eukaryota</taxon>
        <taxon>Fungi</taxon>
        <taxon>Fungi incertae sedis</taxon>
        <taxon>Mucoromycota</taxon>
        <taxon>Glomeromycotina</taxon>
        <taxon>Glomeromycetes</taxon>
        <taxon>Diversisporales</taxon>
        <taxon>Gigasporaceae</taxon>
        <taxon>Dentiscutata</taxon>
    </lineage>
</organism>
<reference evidence="1" key="1">
    <citation type="submission" date="2021-06" db="EMBL/GenBank/DDBJ databases">
        <authorList>
            <person name="Kallberg Y."/>
            <person name="Tangrot J."/>
            <person name="Rosling A."/>
        </authorList>
    </citation>
    <scope>NUCLEOTIDE SEQUENCE</scope>
    <source>
        <strain evidence="1">IL203A</strain>
    </source>
</reference>
<comment type="caution">
    <text evidence="1">The sequence shown here is derived from an EMBL/GenBank/DDBJ whole genome shotgun (WGS) entry which is preliminary data.</text>
</comment>
<dbReference type="EMBL" id="CAJVPU010054109">
    <property type="protein sequence ID" value="CAG8766314.1"/>
    <property type="molecule type" value="Genomic_DNA"/>
</dbReference>
<keyword evidence="2" id="KW-1185">Reference proteome</keyword>
<name>A0ACA9QVP9_9GLOM</name>
<evidence type="ECO:0000313" key="2">
    <source>
        <dbReference type="Proteomes" id="UP000789702"/>
    </source>
</evidence>
<protein>
    <submittedName>
        <fullName evidence="1">14773_t:CDS:1</fullName>
    </submittedName>
</protein>
<gene>
    <name evidence="1" type="ORF">DHETER_LOCUS15580</name>
</gene>
<dbReference type="Proteomes" id="UP000789702">
    <property type="component" value="Unassembled WGS sequence"/>
</dbReference>
<sequence>EIKKEKDRKRKSIQRANPQFKKAENSKSHYRMMELRQNQIYVQASN</sequence>
<feature type="non-terminal residue" evidence="1">
    <location>
        <position position="46"/>
    </location>
</feature>
<feature type="non-terminal residue" evidence="1">
    <location>
        <position position="1"/>
    </location>
</feature>
<proteinExistence type="predicted"/>
<accession>A0ACA9QVP9</accession>